<dbReference type="AlphaFoldDB" id="A0AB38P2S8"/>
<comment type="similarity">
    <text evidence="2">Belongs to the fimbrial export usher family.</text>
</comment>
<gene>
    <name evidence="13" type="ORF">EcCFBP13530_13865</name>
</gene>
<evidence type="ECO:0000259" key="12">
    <source>
        <dbReference type="Pfam" id="PF13954"/>
    </source>
</evidence>
<sequence length="825" mass="89581">MSSFSNYRPILKGVALAMLALFQPANADDEFNLRILELDTPLENTATLKNFIGNNSLLAGSYPVTIMWGRDIIDKRTVTFVLSDDKQRLLPELTKADLRDFGLKVDTLPDMKDLADSARVDDISHFIEGAQYDFNQDDQTLNLAIPQIYRDQTASGTINPKYWDDGASAAWASYQVSGSQQESDSGKNTSTWLGLDSGINLGAWRLRNNSTWSDTAGWDAISTSLQRDIKALRSQLEIGQTATSGELFDSVQMTGVKLETDISMLPTSQQGFAPVVRGIANSDAKVTIKQNGYTLYQTNVAPGPFEIHDLSQVTSGADLEVTVEEADGSEHSFIQASASVPILQREGAFKYSLAAGTFRGNEGEEEPAFAQGTAIYGLPYGVTVYSGALGASLYHAFLAGVGADLGRFGSASVDVTAAHTLFDDGRDPSSGLSWRAQYSKDIPDTDTTVTLASYRYSTAGFYTFQEAIDQRDSNIDDGIYTYRRVNNRRSRMQVNLSQRLGDWGSTYVNAYQQNYWDMSGSERSVSAGFSSSWRDITWSVSYNLTRTPDADNDRQLALMVNIPFSRWLPNSWASYSMTTASGGYTSLQAGIGGTALEDNKLSYNLQQSYTSNNVGYGASLSGRYRGSAGEVGLGYSYGGSNRQWNYNAKGSLVAHEHGVTLGQSVRDAFAIVHIKDGSNVKVQNGRGIYTDAFGNAIVPTLTAYRHNGITVNTEDRDDLDIELATQDVVPTKGAAMMANFDARAGQRALVTLIYLGKPVPFGAIVTLDNTSAIVGDDGEVWLTGLQGTVALSVQWGEDAGQQCKGTLTVPAERAANILKSTVHCR</sequence>
<dbReference type="PANTHER" id="PTHR30451">
    <property type="entry name" value="OUTER MEMBRANE USHER PROTEIN"/>
    <property type="match status" value="1"/>
</dbReference>
<dbReference type="GO" id="GO:0009297">
    <property type="term" value="P:pilus assembly"/>
    <property type="evidence" value="ECO:0007669"/>
    <property type="project" value="InterPro"/>
</dbReference>
<dbReference type="EMBL" id="QGAL01000004">
    <property type="protein sequence ID" value="TKK17448.1"/>
    <property type="molecule type" value="Genomic_DNA"/>
</dbReference>
<evidence type="ECO:0000256" key="2">
    <source>
        <dbReference type="ARBA" id="ARBA00008064"/>
    </source>
</evidence>
<evidence type="ECO:0000313" key="14">
    <source>
        <dbReference type="Proteomes" id="UP000306327"/>
    </source>
</evidence>
<keyword evidence="5" id="KW-1029">Fimbrium biogenesis</keyword>
<accession>A0AB38P2S8</accession>
<evidence type="ECO:0000256" key="5">
    <source>
        <dbReference type="ARBA" id="ARBA00022558"/>
    </source>
</evidence>
<comment type="caution">
    <text evidence="13">The sequence shown here is derived from an EMBL/GenBank/DDBJ whole genome shotgun (WGS) entry which is preliminary data.</text>
</comment>
<reference evidence="13 14" key="1">
    <citation type="journal article" date="2019" name="Sci. Rep.">
        <title>Differences in resource use lead to coexistence of seed-transmitted microbial populations.</title>
        <authorList>
            <person name="Torres-Cortes G."/>
            <person name="Garcia B.J."/>
            <person name="Compant S."/>
            <person name="Rezki S."/>
            <person name="Jones P."/>
            <person name="Preveaux A."/>
            <person name="Briand M."/>
            <person name="Roulet A."/>
            <person name="Bouchez O."/>
            <person name="Jacobson D."/>
            <person name="Barret M."/>
        </authorList>
    </citation>
    <scope>NUCLEOTIDE SEQUENCE [LARGE SCALE GENOMIC DNA]</scope>
    <source>
        <strain evidence="13 14">CFBP13530</strain>
    </source>
</reference>
<dbReference type="RefSeq" id="WP_137272820.1">
    <property type="nucleotide sequence ID" value="NZ_QGAL01000004.1"/>
</dbReference>
<evidence type="ECO:0000256" key="7">
    <source>
        <dbReference type="ARBA" id="ARBA00022729"/>
    </source>
</evidence>
<dbReference type="PANTHER" id="PTHR30451:SF21">
    <property type="entry name" value="FIMBRIAL USHER DOMAIN-CONTAINING PROTEIN YDET-RELATED"/>
    <property type="match status" value="1"/>
</dbReference>
<keyword evidence="7 10" id="KW-0732">Signal</keyword>
<dbReference type="InterPro" id="IPR042186">
    <property type="entry name" value="FimD_plug_dom"/>
</dbReference>
<dbReference type="InterPro" id="IPR037224">
    <property type="entry name" value="PapC_N_sf"/>
</dbReference>
<evidence type="ECO:0000313" key="13">
    <source>
        <dbReference type="EMBL" id="TKK17448.1"/>
    </source>
</evidence>
<evidence type="ECO:0000256" key="10">
    <source>
        <dbReference type="SAM" id="SignalP"/>
    </source>
</evidence>
<dbReference type="Proteomes" id="UP000306327">
    <property type="component" value="Unassembled WGS sequence"/>
</dbReference>
<dbReference type="SUPFAM" id="SSF141729">
    <property type="entry name" value="FimD N-terminal domain-like"/>
    <property type="match status" value="1"/>
</dbReference>
<evidence type="ECO:0000256" key="3">
    <source>
        <dbReference type="ARBA" id="ARBA00022448"/>
    </source>
</evidence>
<feature type="domain" description="PapC-like C-terminal" evidence="11">
    <location>
        <begin position="755"/>
        <end position="810"/>
    </location>
</feature>
<evidence type="ECO:0000256" key="6">
    <source>
        <dbReference type="ARBA" id="ARBA00022692"/>
    </source>
</evidence>
<keyword evidence="8" id="KW-0472">Membrane</keyword>
<dbReference type="Gene3D" id="3.10.20.410">
    <property type="match status" value="1"/>
</dbReference>
<evidence type="ECO:0000259" key="11">
    <source>
        <dbReference type="Pfam" id="PF13953"/>
    </source>
</evidence>
<feature type="chain" id="PRO_5044221003" evidence="10">
    <location>
        <begin position="28"/>
        <end position="825"/>
    </location>
</feature>
<evidence type="ECO:0000256" key="1">
    <source>
        <dbReference type="ARBA" id="ARBA00004571"/>
    </source>
</evidence>
<evidence type="ECO:0000256" key="8">
    <source>
        <dbReference type="ARBA" id="ARBA00023136"/>
    </source>
</evidence>
<keyword evidence="9" id="KW-0998">Cell outer membrane</keyword>
<name>A0AB38P2S8_9ENTR</name>
<keyword evidence="6" id="KW-0812">Transmembrane</keyword>
<evidence type="ECO:0000256" key="4">
    <source>
        <dbReference type="ARBA" id="ARBA00022452"/>
    </source>
</evidence>
<protein>
    <submittedName>
        <fullName evidence="13">Fimbrial biogenesis outer membrane usher protein</fullName>
    </submittedName>
</protein>
<dbReference type="Gene3D" id="2.60.40.3110">
    <property type="match status" value="1"/>
</dbReference>
<dbReference type="Pfam" id="PF13953">
    <property type="entry name" value="PapC_C"/>
    <property type="match status" value="1"/>
</dbReference>
<dbReference type="Pfam" id="PF13954">
    <property type="entry name" value="PapC_N"/>
    <property type="match status" value="1"/>
</dbReference>
<keyword evidence="4" id="KW-1134">Transmembrane beta strand</keyword>
<dbReference type="InterPro" id="IPR025949">
    <property type="entry name" value="PapC-like_C"/>
</dbReference>
<dbReference type="GO" id="GO:0009279">
    <property type="term" value="C:cell outer membrane"/>
    <property type="evidence" value="ECO:0007669"/>
    <property type="project" value="UniProtKB-SubCell"/>
</dbReference>
<feature type="signal peptide" evidence="10">
    <location>
        <begin position="1"/>
        <end position="27"/>
    </location>
</feature>
<proteinExistence type="inferred from homology"/>
<dbReference type="Gene3D" id="2.60.40.2070">
    <property type="match status" value="1"/>
</dbReference>
<evidence type="ECO:0000256" key="9">
    <source>
        <dbReference type="ARBA" id="ARBA00023237"/>
    </source>
</evidence>
<keyword evidence="3" id="KW-0813">Transport</keyword>
<dbReference type="InterPro" id="IPR025885">
    <property type="entry name" value="PapC_N"/>
</dbReference>
<dbReference type="GO" id="GO:0015473">
    <property type="term" value="F:fimbrial usher porin activity"/>
    <property type="evidence" value="ECO:0007669"/>
    <property type="project" value="InterPro"/>
</dbReference>
<comment type="subcellular location">
    <subcellularLocation>
        <location evidence="1">Cell outer membrane</location>
        <topology evidence="1">Multi-pass membrane protein</topology>
    </subcellularLocation>
</comment>
<organism evidence="13 14">
    <name type="scientific">Enterobacter cancerogenus</name>
    <dbReference type="NCBI Taxonomy" id="69218"/>
    <lineage>
        <taxon>Bacteria</taxon>
        <taxon>Pseudomonadati</taxon>
        <taxon>Pseudomonadota</taxon>
        <taxon>Gammaproteobacteria</taxon>
        <taxon>Enterobacterales</taxon>
        <taxon>Enterobacteriaceae</taxon>
        <taxon>Enterobacter</taxon>
        <taxon>Enterobacter cloacae complex</taxon>
    </lineage>
</organism>
<dbReference type="InterPro" id="IPR000015">
    <property type="entry name" value="Fimb_usher"/>
</dbReference>
<dbReference type="FunFam" id="2.60.40.3110:FF:000001">
    <property type="entry name" value="Putative fimbrial outer membrane usher"/>
    <property type="match status" value="1"/>
</dbReference>
<dbReference type="Gene3D" id="2.60.40.2610">
    <property type="entry name" value="Outer membrane usher protein FimD, plug domain"/>
    <property type="match status" value="1"/>
</dbReference>
<feature type="domain" description="PapC N-terminal" evidence="12">
    <location>
        <begin position="30"/>
        <end position="177"/>
    </location>
</feature>
<dbReference type="InterPro" id="IPR043142">
    <property type="entry name" value="PapC-like_C_sf"/>
</dbReference>
<dbReference type="Pfam" id="PF00577">
    <property type="entry name" value="Usher"/>
    <property type="match status" value="1"/>
</dbReference>